<dbReference type="RefSeq" id="WP_199461820.1">
    <property type="nucleotide sequence ID" value="NZ_JAEMUH010000005.1"/>
</dbReference>
<keyword evidence="2" id="KW-1185">Reference proteome</keyword>
<name>A0ABS0Z954_9GAMM</name>
<dbReference type="Gene3D" id="1.25.40.10">
    <property type="entry name" value="Tetratricopeptide repeat domain"/>
    <property type="match status" value="1"/>
</dbReference>
<dbReference type="PROSITE" id="PS51257">
    <property type="entry name" value="PROKAR_LIPOPROTEIN"/>
    <property type="match status" value="1"/>
</dbReference>
<comment type="caution">
    <text evidence="1">The sequence shown here is derived from an EMBL/GenBank/DDBJ whole genome shotgun (WGS) entry which is preliminary data.</text>
</comment>
<sequence>MKNKIIFLGLSSFIIQGCSTFEGASFSDFKDALSGLTNQVTMLFTDNVIAFEPPPKSTLSGYESVILKSNIGSRNRVMRSIYEELSSSEIESDKYFKDVSFYSQGENVKPKTAVFDLKINDSIINREDFRENRFKCPGDKLVKSCDSSEAYQYTVSCYKLVASINGSYNINDHKMRVIDKDDFSFQTEEKSCEDSMSSKKNSSELKQMVEIKAGAEIAKKYIPKEVERPKDLIEKDDSLPKEVQNKMSSIYDMATDKGVSYAKKAYEALHEKFPNNATVKYNIAYCNLLLGNYETASSQFKSYLQVDSDHKDDAIKYLNESEDWLRKGVYKVNRN</sequence>
<proteinExistence type="predicted"/>
<protein>
    <submittedName>
        <fullName evidence="1">Tetratricopeptide repeat protein</fullName>
    </submittedName>
</protein>
<dbReference type="EMBL" id="JAEMUH010000005">
    <property type="protein sequence ID" value="MBJ7550177.1"/>
    <property type="molecule type" value="Genomic_DNA"/>
</dbReference>
<organism evidence="1 2">
    <name type="scientific">Marinomonas ostreistagni</name>
    <dbReference type="NCBI Taxonomy" id="359209"/>
    <lineage>
        <taxon>Bacteria</taxon>
        <taxon>Pseudomonadati</taxon>
        <taxon>Pseudomonadota</taxon>
        <taxon>Gammaproteobacteria</taxon>
        <taxon>Oceanospirillales</taxon>
        <taxon>Oceanospirillaceae</taxon>
        <taxon>Marinomonas</taxon>
    </lineage>
</organism>
<gene>
    <name evidence="1" type="ORF">JHD44_05755</name>
</gene>
<dbReference type="InterPro" id="IPR011990">
    <property type="entry name" value="TPR-like_helical_dom_sf"/>
</dbReference>
<evidence type="ECO:0000313" key="1">
    <source>
        <dbReference type="EMBL" id="MBJ7550177.1"/>
    </source>
</evidence>
<evidence type="ECO:0000313" key="2">
    <source>
        <dbReference type="Proteomes" id="UP000598488"/>
    </source>
</evidence>
<accession>A0ABS0Z954</accession>
<dbReference type="SUPFAM" id="SSF48452">
    <property type="entry name" value="TPR-like"/>
    <property type="match status" value="1"/>
</dbReference>
<dbReference type="Proteomes" id="UP000598488">
    <property type="component" value="Unassembled WGS sequence"/>
</dbReference>
<reference evidence="1 2" key="1">
    <citation type="submission" date="2020-12" db="EMBL/GenBank/DDBJ databases">
        <title>Comparative genome analysis of fungal antagonists Marinomonas ostreistagni 398 and M. spartinae 468.</title>
        <authorList>
            <person name="Fields J.L."/>
            <person name="Mavrodi O.V."/>
            <person name="Biber P.D."/>
            <person name="Indest K.J."/>
            <person name="Mavrodi D.V."/>
        </authorList>
    </citation>
    <scope>NUCLEOTIDE SEQUENCE [LARGE SCALE GENOMIC DNA]</scope>
    <source>
        <strain evidence="1 2">USM7</strain>
    </source>
</reference>